<evidence type="ECO:0000313" key="5">
    <source>
        <dbReference type="EMBL" id="MDR7329020.1"/>
    </source>
</evidence>
<dbReference type="GO" id="GO:0160151">
    <property type="term" value="F:tRNA pseudouridine(32) synthase activity"/>
    <property type="evidence" value="ECO:0007669"/>
    <property type="project" value="UniProtKB-EC"/>
</dbReference>
<dbReference type="InterPro" id="IPR006145">
    <property type="entry name" value="PsdUridine_synth_RsuA/RluA"/>
</dbReference>
<gene>
    <name evidence="5" type="ORF">J2S39_000696</name>
</gene>
<feature type="domain" description="Pseudouridine synthase RsuA/RluA-like" evidence="4">
    <location>
        <begin position="63"/>
        <end position="204"/>
    </location>
</feature>
<keyword evidence="5" id="KW-0413">Isomerase</keyword>
<reference evidence="5" key="1">
    <citation type="submission" date="2023-07" db="EMBL/GenBank/DDBJ databases">
        <title>Sequencing the genomes of 1000 actinobacteria strains.</title>
        <authorList>
            <person name="Klenk H.-P."/>
        </authorList>
    </citation>
    <scope>NUCLEOTIDE SEQUENCE</scope>
    <source>
        <strain evidence="5">DSM 107476</strain>
    </source>
</reference>
<evidence type="ECO:0000313" key="6">
    <source>
        <dbReference type="Proteomes" id="UP001180840"/>
    </source>
</evidence>
<evidence type="ECO:0000259" key="4">
    <source>
        <dbReference type="Pfam" id="PF00849"/>
    </source>
</evidence>
<dbReference type="GO" id="GO:0160142">
    <property type="term" value="F:23S rRNA pseudouridine(746) synthase activity"/>
    <property type="evidence" value="ECO:0007669"/>
    <property type="project" value="UniProtKB-EC"/>
</dbReference>
<dbReference type="Pfam" id="PF00849">
    <property type="entry name" value="PseudoU_synth_2"/>
    <property type="match status" value="1"/>
</dbReference>
<organism evidence="5 6">
    <name type="scientific">Corynebacterium guangdongense</name>
    <dbReference type="NCBI Taxonomy" id="1783348"/>
    <lineage>
        <taxon>Bacteria</taxon>
        <taxon>Bacillati</taxon>
        <taxon>Actinomycetota</taxon>
        <taxon>Actinomycetes</taxon>
        <taxon>Mycobacteriales</taxon>
        <taxon>Corynebacteriaceae</taxon>
        <taxon>Corynebacterium</taxon>
    </lineage>
</organism>
<dbReference type="SUPFAM" id="SSF55120">
    <property type="entry name" value="Pseudouridine synthase"/>
    <property type="match status" value="1"/>
</dbReference>
<protein>
    <recommendedName>
        <fullName evidence="2">RNA pseudouridylate synthase</fullName>
    </recommendedName>
    <alternativeName>
        <fullName evidence="3">RNA-uridine isomerase</fullName>
    </alternativeName>
</protein>
<comment type="caution">
    <text evidence="5">The sequence shown here is derived from an EMBL/GenBank/DDBJ whole genome shotgun (WGS) entry which is preliminary data.</text>
</comment>
<proteinExistence type="predicted"/>
<dbReference type="InterPro" id="IPR020103">
    <property type="entry name" value="PsdUridine_synth_cat_dom_sf"/>
</dbReference>
<name>A0ABU1ZVY5_9CORY</name>
<dbReference type="InterPro" id="IPR050188">
    <property type="entry name" value="RluA_PseudoU_synthase"/>
</dbReference>
<comment type="catalytic activity">
    <reaction evidence="1">
        <text>a uridine in RNA = a pseudouridine in RNA</text>
        <dbReference type="Rhea" id="RHEA:48348"/>
        <dbReference type="Rhea" id="RHEA-COMP:12068"/>
        <dbReference type="Rhea" id="RHEA-COMP:12069"/>
        <dbReference type="ChEBI" id="CHEBI:65314"/>
        <dbReference type="ChEBI" id="CHEBI:65315"/>
    </reaction>
</comment>
<evidence type="ECO:0000256" key="2">
    <source>
        <dbReference type="ARBA" id="ARBA00031870"/>
    </source>
</evidence>
<keyword evidence="6" id="KW-1185">Reference proteome</keyword>
<evidence type="ECO:0000256" key="3">
    <source>
        <dbReference type="ARBA" id="ARBA00033164"/>
    </source>
</evidence>
<dbReference type="Gene3D" id="3.30.2350.10">
    <property type="entry name" value="Pseudouridine synthase"/>
    <property type="match status" value="1"/>
</dbReference>
<dbReference type="PANTHER" id="PTHR21600">
    <property type="entry name" value="MITOCHONDRIAL RNA PSEUDOURIDINE SYNTHASE"/>
    <property type="match status" value="1"/>
</dbReference>
<accession>A0ABU1ZVY5</accession>
<evidence type="ECO:0000256" key="1">
    <source>
        <dbReference type="ARBA" id="ARBA00000073"/>
    </source>
</evidence>
<sequence>MLEGTVPAGEYWAARAGDSAFAPGQVLRPGTVVGRIPAWTFPDLAPEKPIPFDYRVLHVDEELVVVDKPHFLPSTSNGRLVTETAQTRLRREFGEETAPLHRLDRLTAGVLVSARTSAARSRYQRMFAARRVGKTYLARVDGVLDYPDWVEIRLGMTKAKGRRQVTVDEAGTPTRTWIRSLAPDVVELRPTTGHTHQLRVLLNHLGAPIHGDDTYPVDRGLDLHDFTSPLQLYATAVTFPDGRAFRSRPGWADRLG</sequence>
<dbReference type="PANTHER" id="PTHR21600:SF84">
    <property type="entry name" value="PSEUDOURIDINE SYNTHASE RSUA_RLUA-LIKE DOMAIN-CONTAINING PROTEIN"/>
    <property type="match status" value="1"/>
</dbReference>
<dbReference type="Proteomes" id="UP001180840">
    <property type="component" value="Unassembled WGS sequence"/>
</dbReference>
<dbReference type="EMBL" id="JAVDXZ010000001">
    <property type="protein sequence ID" value="MDR7329020.1"/>
    <property type="molecule type" value="Genomic_DNA"/>
</dbReference>